<name>F0R0W0_PHOSB</name>
<dbReference type="InterPro" id="IPR046544">
    <property type="entry name" value="GH146_SB_dom"/>
</dbReference>
<feature type="signal peptide" evidence="1">
    <location>
        <begin position="1"/>
        <end position="20"/>
    </location>
</feature>
<dbReference type="Pfam" id="PF16375">
    <property type="entry name" value="DUF4986"/>
    <property type="match status" value="1"/>
</dbReference>
<feature type="chain" id="PRO_5003255480" evidence="1">
    <location>
        <begin position="21"/>
        <end position="797"/>
    </location>
</feature>
<dbReference type="Pfam" id="PF20620">
    <property type="entry name" value="DUF6805"/>
    <property type="match status" value="1"/>
</dbReference>
<dbReference type="eggNOG" id="COG3533">
    <property type="taxonomic scope" value="Bacteria"/>
</dbReference>
<dbReference type="STRING" id="667015.Bacsa_2800"/>
<evidence type="ECO:0000313" key="7">
    <source>
        <dbReference type="Proteomes" id="UP000007486"/>
    </source>
</evidence>
<dbReference type="AlphaFoldDB" id="F0R0W0"/>
<dbReference type="InterPro" id="IPR012878">
    <property type="entry name" value="Beta-AFase-like_GH127_cat"/>
</dbReference>
<dbReference type="HOGENOM" id="CLU_008033_1_0_10"/>
<dbReference type="PANTHER" id="PTHR31151">
    <property type="entry name" value="PROLINE-TRNA LIGASE (DUF1680)"/>
    <property type="match status" value="1"/>
</dbReference>
<feature type="domain" description="DUF4986" evidence="3">
    <location>
        <begin position="548"/>
        <end position="633"/>
    </location>
</feature>
<reference evidence="6 7" key="1">
    <citation type="journal article" date="2011" name="Stand. Genomic Sci.">
        <title>Complete genome sequence of Bacteroides salanitronis type strain (BL78).</title>
        <authorList>
            <person name="Gronow S."/>
            <person name="Held B."/>
            <person name="Lucas S."/>
            <person name="Lapidus A."/>
            <person name="Del Rio T.G."/>
            <person name="Nolan M."/>
            <person name="Tice H."/>
            <person name="Deshpande S."/>
            <person name="Cheng J.F."/>
            <person name="Pitluck S."/>
            <person name="Liolios K."/>
            <person name="Pagani I."/>
            <person name="Ivanova N."/>
            <person name="Mavromatis K."/>
            <person name="Pati A."/>
            <person name="Tapia R."/>
            <person name="Han C."/>
            <person name="Goodwin L."/>
            <person name="Chen A."/>
            <person name="Palaniappan K."/>
            <person name="Land M."/>
            <person name="Hauser L."/>
            <person name="Chang Y.J."/>
            <person name="Jeffries C.D."/>
            <person name="Brambilla E.M."/>
            <person name="Rohde M."/>
            <person name="Goker M."/>
            <person name="Detter J.C."/>
            <person name="Woyke T."/>
            <person name="Bristow J."/>
            <person name="Markowitz V."/>
            <person name="Hugenholtz P."/>
            <person name="Kyrpides N.C."/>
            <person name="Klenk H.P."/>
            <person name="Eisen J.A."/>
        </authorList>
    </citation>
    <scope>NUCLEOTIDE SEQUENCE [LARGE SCALE GENOMIC DNA]</scope>
    <source>
        <strain evidence="6 7">DSM 18170</strain>
    </source>
</reference>
<dbReference type="InterPro" id="IPR008928">
    <property type="entry name" value="6-hairpin_glycosidase_sf"/>
</dbReference>
<gene>
    <name evidence="6" type="ordered locus">Bacsa_2800</name>
</gene>
<feature type="domain" description="Non-reducing end beta-L-arabinofuranosidase-like GH127 middle" evidence="5">
    <location>
        <begin position="425"/>
        <end position="520"/>
    </location>
</feature>
<dbReference type="InterPro" id="IPR049046">
    <property type="entry name" value="Beta-AFase-like_GH127_middle"/>
</dbReference>
<sequence length="797" mass="90576">MKKYILTVCCLLGVLAGIQAQDKLYPNTFGLNRVKLLEGPFKQACDLNVKTLKQYDTDRLLAPYLKEAGLPSKAEGFSNWEGLDGHVGGHYLSALAIHYAATGDAECRQRMDYMVSELKRCQEAHGNGYIGGVPDGERLWKEIQQGNVGLIWKYWVPWYNLHKTYAGLRDAWAYGGNEEARQMFLDLCDWGLTVIAPLSDEQMEQMLENEFGGMDEVYADAYEMTGDVKYLDAAKRFSHHWLLDSMAAGIDNLDNKHANTQVPKVVGYQRIAELSARSGHTEDAALYRKASEFFWQTVVETRSLALGGNSRREHFAPAEDCLSYVYDREGPESCNTNNMLKLTEGLFRLNPEARYADYYERAVLNHILSTQHPEHGGYVYFTPARPAHYRVYSAPNSAMWCCVGTGMENHGKYGELIYTHTENELYVNLFIASELDWAERGVRIIQETKFPDEESVRLTIRTEKPMKFKLLIRHPHWCRTGAMQAVLNGQDYAAASVSSSYIEIERIWKDGDKVQLELPMSVSVEELPNVPQYIAILRGPVLLGARMGTEGLDGLVAGDDRWGHIAHGPLVSLFNTPVLVGKRDEIIAKLEQMQPVSGKPLCYTVPGLFEEKYASLVLEPFFRLHDCRYMMYWLSMTPEEYADYRQTVEETEQRKLLLDRRTVDAVAPGEQQPEADHLMKQENSSTGYFENEAWRDARDGGYFEYTLNTDGLKELTLLVRYWGNETTDPARAFDILVDGEVLVEENISGRWNRQEHVDVEYPLPATMTDGKETITVTFRSRTGTVAGGIFNVRILKK</sequence>
<evidence type="ECO:0000259" key="4">
    <source>
        <dbReference type="Pfam" id="PF20620"/>
    </source>
</evidence>
<accession>F0R0W0</accession>
<dbReference type="Proteomes" id="UP000007486">
    <property type="component" value="Chromosome"/>
</dbReference>
<feature type="domain" description="Non-reducing end beta-L-arabinofuranosidase-like GH127 catalytic" evidence="2">
    <location>
        <begin position="34"/>
        <end position="415"/>
    </location>
</feature>
<dbReference type="SUPFAM" id="SSF48208">
    <property type="entry name" value="Six-hairpin glycosidases"/>
    <property type="match status" value="1"/>
</dbReference>
<dbReference type="Pfam" id="PF20736">
    <property type="entry name" value="Glyco_hydro127M"/>
    <property type="match status" value="1"/>
</dbReference>
<dbReference type="PANTHER" id="PTHR31151:SF0">
    <property type="entry name" value="PROLINE-TRNA LIGASE (DUF1680)"/>
    <property type="match status" value="1"/>
</dbReference>
<keyword evidence="1" id="KW-0732">Signal</keyword>
<protein>
    <submittedName>
        <fullName evidence="6">Uncharacterized protein</fullName>
    </submittedName>
</protein>
<evidence type="ECO:0000256" key="1">
    <source>
        <dbReference type="SAM" id="SignalP"/>
    </source>
</evidence>
<organism evidence="6 7">
    <name type="scientific">Phocaeicola salanitronis (strain DSM 18170 / JCM 13657 / CCUG 60908 / BL78)</name>
    <name type="common">Bacteroides salanitronis</name>
    <dbReference type="NCBI Taxonomy" id="667015"/>
    <lineage>
        <taxon>Bacteria</taxon>
        <taxon>Pseudomonadati</taxon>
        <taxon>Bacteroidota</taxon>
        <taxon>Bacteroidia</taxon>
        <taxon>Bacteroidales</taxon>
        <taxon>Bacteroidaceae</taxon>
        <taxon>Phocaeicola</taxon>
    </lineage>
</organism>
<dbReference type="EMBL" id="CP002530">
    <property type="protein sequence ID" value="ADY37333.1"/>
    <property type="molecule type" value="Genomic_DNA"/>
</dbReference>
<keyword evidence="7" id="KW-1185">Reference proteome</keyword>
<feature type="domain" description="Glycoside hydrolase GH146 substrate-binding" evidence="4">
    <location>
        <begin position="658"/>
        <end position="795"/>
    </location>
</feature>
<evidence type="ECO:0000313" key="6">
    <source>
        <dbReference type="EMBL" id="ADY37333.1"/>
    </source>
</evidence>
<dbReference type="OrthoDB" id="9757939at2"/>
<evidence type="ECO:0000259" key="2">
    <source>
        <dbReference type="Pfam" id="PF07944"/>
    </source>
</evidence>
<dbReference type="RefSeq" id="WP_013618706.1">
    <property type="nucleotide sequence ID" value="NC_015164.1"/>
</dbReference>
<dbReference type="KEGG" id="bsa:Bacsa_2800"/>
<dbReference type="InterPro" id="IPR032275">
    <property type="entry name" value="DUF4986"/>
</dbReference>
<dbReference type="GO" id="GO:0005975">
    <property type="term" value="P:carbohydrate metabolic process"/>
    <property type="evidence" value="ECO:0007669"/>
    <property type="project" value="InterPro"/>
</dbReference>
<evidence type="ECO:0000259" key="3">
    <source>
        <dbReference type="Pfam" id="PF16375"/>
    </source>
</evidence>
<dbReference type="Pfam" id="PF07944">
    <property type="entry name" value="Beta-AFase-like_GH127_cat"/>
    <property type="match status" value="1"/>
</dbReference>
<evidence type="ECO:0000259" key="5">
    <source>
        <dbReference type="Pfam" id="PF20736"/>
    </source>
</evidence>
<proteinExistence type="predicted"/>